<dbReference type="EMBL" id="JAQQAF010000004">
    <property type="protein sequence ID" value="KAJ8494126.1"/>
    <property type="molecule type" value="Genomic_DNA"/>
</dbReference>
<sequence>MPEHSLGFHSSSVKGDLWSLHLFFYLRNLMVSYIAFTSLTVSYQACPWLSPPEAPLDPSVGLRAWPGVEEAETCSHGPPNRKRMEEFQRNHRLVIGFDSHPSGTILLSEGLASVVFLTTSLQTAETWQL</sequence>
<reference evidence="1 2" key="1">
    <citation type="submission" date="2022-12" db="EMBL/GenBank/DDBJ databases">
        <title>Chromosome-scale assembly of the Ensete ventricosum genome.</title>
        <authorList>
            <person name="Dussert Y."/>
            <person name="Stocks J."/>
            <person name="Wendawek A."/>
            <person name="Woldeyes F."/>
            <person name="Nichols R.A."/>
            <person name="Borrell J.S."/>
        </authorList>
    </citation>
    <scope>NUCLEOTIDE SEQUENCE [LARGE SCALE GENOMIC DNA]</scope>
    <source>
        <strain evidence="2">cv. Maze</strain>
        <tissue evidence="1">Seeds</tissue>
    </source>
</reference>
<gene>
    <name evidence="1" type="ORF">OPV22_015847</name>
</gene>
<evidence type="ECO:0000313" key="1">
    <source>
        <dbReference type="EMBL" id="KAJ8494126.1"/>
    </source>
</evidence>
<protein>
    <submittedName>
        <fullName evidence="1">Uncharacterized protein</fullName>
    </submittedName>
</protein>
<proteinExistence type="predicted"/>
<evidence type="ECO:0000313" key="2">
    <source>
        <dbReference type="Proteomes" id="UP001222027"/>
    </source>
</evidence>
<comment type="caution">
    <text evidence="1">The sequence shown here is derived from an EMBL/GenBank/DDBJ whole genome shotgun (WGS) entry which is preliminary data.</text>
</comment>
<accession>A0AAV8RAE2</accession>
<organism evidence="1 2">
    <name type="scientific">Ensete ventricosum</name>
    <name type="common">Abyssinian banana</name>
    <name type="synonym">Musa ensete</name>
    <dbReference type="NCBI Taxonomy" id="4639"/>
    <lineage>
        <taxon>Eukaryota</taxon>
        <taxon>Viridiplantae</taxon>
        <taxon>Streptophyta</taxon>
        <taxon>Embryophyta</taxon>
        <taxon>Tracheophyta</taxon>
        <taxon>Spermatophyta</taxon>
        <taxon>Magnoliopsida</taxon>
        <taxon>Liliopsida</taxon>
        <taxon>Zingiberales</taxon>
        <taxon>Musaceae</taxon>
        <taxon>Ensete</taxon>
    </lineage>
</organism>
<dbReference type="Proteomes" id="UP001222027">
    <property type="component" value="Unassembled WGS sequence"/>
</dbReference>
<dbReference type="AlphaFoldDB" id="A0AAV8RAE2"/>
<name>A0AAV8RAE2_ENSVE</name>
<keyword evidence="2" id="KW-1185">Reference proteome</keyword>